<name>A0A6A3E0E3_9STRA</name>
<dbReference type="EMBL" id="QXGE01001768">
    <property type="protein sequence ID" value="KAE9288503.1"/>
    <property type="molecule type" value="Genomic_DNA"/>
</dbReference>
<dbReference type="Proteomes" id="UP000460718">
    <property type="component" value="Unassembled WGS sequence"/>
</dbReference>
<dbReference type="EMBL" id="QXFX01001678">
    <property type="protein sequence ID" value="KAE9086464.1"/>
    <property type="molecule type" value="Genomic_DNA"/>
</dbReference>
<organism evidence="1 11">
    <name type="scientific">Phytophthora fragariae</name>
    <dbReference type="NCBI Taxonomy" id="53985"/>
    <lineage>
        <taxon>Eukaryota</taxon>
        <taxon>Sar</taxon>
        <taxon>Stramenopiles</taxon>
        <taxon>Oomycota</taxon>
        <taxon>Peronosporomycetes</taxon>
        <taxon>Peronosporales</taxon>
        <taxon>Peronosporaceae</taxon>
        <taxon>Phytophthora</taxon>
    </lineage>
</organism>
<evidence type="ECO:0000313" key="9">
    <source>
        <dbReference type="EMBL" id="KAE9288503.1"/>
    </source>
</evidence>
<dbReference type="EMBL" id="QXGA01001776">
    <property type="protein sequence ID" value="KAE9110605.1"/>
    <property type="molecule type" value="Genomic_DNA"/>
</dbReference>
<dbReference type="EMBL" id="QXFZ01001823">
    <property type="protein sequence ID" value="KAE9084437.1"/>
    <property type="molecule type" value="Genomic_DNA"/>
</dbReference>
<evidence type="ECO:0000313" key="17">
    <source>
        <dbReference type="Proteomes" id="UP000460718"/>
    </source>
</evidence>
<dbReference type="EMBL" id="QXGC01001751">
    <property type="protein sequence ID" value="KAE9196718.1"/>
    <property type="molecule type" value="Genomic_DNA"/>
</dbReference>
<evidence type="ECO:0000313" key="13">
    <source>
        <dbReference type="Proteomes" id="UP000437068"/>
    </source>
</evidence>
<dbReference type="Proteomes" id="UP000437068">
    <property type="component" value="Unassembled WGS sequence"/>
</dbReference>
<evidence type="ECO:0000313" key="2">
    <source>
        <dbReference type="EMBL" id="KAE8986386.1"/>
    </source>
</evidence>
<dbReference type="EMBL" id="QXGD01001847">
    <property type="protein sequence ID" value="KAE9197947.1"/>
    <property type="molecule type" value="Genomic_DNA"/>
</dbReference>
<reference evidence="11 12" key="1">
    <citation type="submission" date="2018-08" db="EMBL/GenBank/DDBJ databases">
        <title>Genomic investigation of the strawberry pathogen Phytophthora fragariae indicates pathogenicity is determined by transcriptional variation in three key races.</title>
        <authorList>
            <person name="Adams T.M."/>
            <person name="Armitage A.D."/>
            <person name="Sobczyk M.K."/>
            <person name="Bates H.J."/>
            <person name="Dunwell J.M."/>
            <person name="Nellist C.F."/>
            <person name="Harrison R.J."/>
        </authorList>
    </citation>
    <scope>NUCLEOTIDE SEQUENCE [LARGE SCALE GENOMIC DNA]</scope>
    <source>
        <strain evidence="9 13">A4</strain>
        <strain evidence="8 14">BC-1</strain>
        <strain evidence="7 18">BC-23</strain>
        <strain evidence="6 12">NOV-27</strain>
        <strain evidence="5 15">NOV-5</strain>
        <strain evidence="3 16">NOV-71</strain>
        <strain evidence="10 19">NOV-77</strain>
        <strain evidence="1 11">NOV-9</strain>
        <strain evidence="4 20">ONT-3</strain>
        <strain evidence="2 17">SCRP245</strain>
    </source>
</reference>
<gene>
    <name evidence="9" type="ORF">PF001_g20483</name>
    <name evidence="8" type="ORF">PF002_g22583</name>
    <name evidence="7" type="ORF">PF004_g20049</name>
    <name evidence="6" type="ORF">PF005_g21434</name>
    <name evidence="5" type="ORF">PF006_g20406</name>
    <name evidence="3" type="ORF">PF007_g21520</name>
    <name evidence="10" type="ORF">PF008_g20502</name>
    <name evidence="1" type="ORF">PF009_g22455</name>
    <name evidence="4" type="ORF">PF010_g20073</name>
    <name evidence="2" type="ORF">PF011_g20009</name>
</gene>
<dbReference type="EMBL" id="QXFW01001743">
    <property type="protein sequence ID" value="KAE8986386.1"/>
    <property type="molecule type" value="Genomic_DNA"/>
</dbReference>
<dbReference type="Proteomes" id="UP000488956">
    <property type="component" value="Unassembled WGS sequence"/>
</dbReference>
<proteinExistence type="predicted"/>
<dbReference type="Proteomes" id="UP000476176">
    <property type="component" value="Unassembled WGS sequence"/>
</dbReference>
<dbReference type="EMBL" id="QXFY01001753">
    <property type="protein sequence ID" value="KAE9310260.1"/>
    <property type="molecule type" value="Genomic_DNA"/>
</dbReference>
<evidence type="ECO:0000313" key="6">
    <source>
        <dbReference type="EMBL" id="KAE9185011.1"/>
    </source>
</evidence>
<dbReference type="EMBL" id="QXGB01001826">
    <property type="protein sequence ID" value="KAE9185011.1"/>
    <property type="molecule type" value="Genomic_DNA"/>
</dbReference>
<evidence type="ECO:0000313" key="18">
    <source>
        <dbReference type="Proteomes" id="UP000476176"/>
    </source>
</evidence>
<keyword evidence="12" id="KW-1185">Reference proteome</keyword>
<evidence type="ECO:0000313" key="14">
    <source>
        <dbReference type="Proteomes" id="UP000440367"/>
    </source>
</evidence>
<evidence type="ECO:0000313" key="12">
    <source>
        <dbReference type="Proteomes" id="UP000433483"/>
    </source>
</evidence>
<evidence type="ECO:0000313" key="11">
    <source>
        <dbReference type="Proteomes" id="UP000429523"/>
    </source>
</evidence>
<protein>
    <submittedName>
        <fullName evidence="1">Uncharacterized protein</fullName>
    </submittedName>
</protein>
<dbReference type="Proteomes" id="UP000440367">
    <property type="component" value="Unassembled WGS sequence"/>
</dbReference>
<sequence length="41" mass="4521">MGDAYIATVVAIVMKPVVVQASCPLSRVTRERQPGDDDLRY</sequence>
<evidence type="ECO:0000313" key="20">
    <source>
        <dbReference type="Proteomes" id="UP000488956"/>
    </source>
</evidence>
<evidence type="ECO:0000313" key="19">
    <source>
        <dbReference type="Proteomes" id="UP000486351"/>
    </source>
</evidence>
<evidence type="ECO:0000313" key="1">
    <source>
        <dbReference type="EMBL" id="KAE8927374.1"/>
    </source>
</evidence>
<evidence type="ECO:0000313" key="5">
    <source>
        <dbReference type="EMBL" id="KAE9110605.1"/>
    </source>
</evidence>
<evidence type="ECO:0000313" key="7">
    <source>
        <dbReference type="EMBL" id="KAE9196718.1"/>
    </source>
</evidence>
<dbReference type="Proteomes" id="UP000440732">
    <property type="component" value="Unassembled WGS sequence"/>
</dbReference>
<dbReference type="Proteomes" id="UP000429523">
    <property type="component" value="Unassembled WGS sequence"/>
</dbReference>
<evidence type="ECO:0000313" key="8">
    <source>
        <dbReference type="EMBL" id="KAE9197947.1"/>
    </source>
</evidence>
<dbReference type="Proteomes" id="UP000433483">
    <property type="component" value="Unassembled WGS sequence"/>
</dbReference>
<evidence type="ECO:0000313" key="15">
    <source>
        <dbReference type="Proteomes" id="UP000440732"/>
    </source>
</evidence>
<comment type="caution">
    <text evidence="1">The sequence shown here is derived from an EMBL/GenBank/DDBJ whole genome shotgun (WGS) entry which is preliminary data.</text>
</comment>
<dbReference type="Proteomes" id="UP000486351">
    <property type="component" value="Unassembled WGS sequence"/>
</dbReference>
<evidence type="ECO:0000313" key="16">
    <source>
        <dbReference type="Proteomes" id="UP000441208"/>
    </source>
</evidence>
<dbReference type="Proteomes" id="UP000441208">
    <property type="component" value="Unassembled WGS sequence"/>
</dbReference>
<dbReference type="EMBL" id="QXGF01001856">
    <property type="protein sequence ID" value="KAE8927374.1"/>
    <property type="molecule type" value="Genomic_DNA"/>
</dbReference>
<evidence type="ECO:0000313" key="4">
    <source>
        <dbReference type="EMBL" id="KAE9086464.1"/>
    </source>
</evidence>
<accession>A0A6A3E0E3</accession>
<dbReference type="AlphaFoldDB" id="A0A6A3E0E3"/>
<evidence type="ECO:0000313" key="3">
    <source>
        <dbReference type="EMBL" id="KAE9084437.1"/>
    </source>
</evidence>
<evidence type="ECO:0000313" key="10">
    <source>
        <dbReference type="EMBL" id="KAE9310260.1"/>
    </source>
</evidence>